<comment type="pathway">
    <text evidence="1">Glycan metabolism; L-arabinan degradation.</text>
</comment>
<name>A0A934VST0_9BACT</name>
<dbReference type="InterPro" id="IPR006710">
    <property type="entry name" value="Glyco_hydro_43"/>
</dbReference>
<sequence length="332" mass="37398">MRLPIIPALLLVISTLASADSLKLTDLRVRDPFIVADDDTGLYYLYAQKANRLDREDPNDQGVEAYVSKDLVNWSRPHSVLTLPDDFWGRQMVWAPEVHKYQGKYYLFVTFTSHETLREPPASGAPQWKRGTQILRSNNGPLGPFEPISEDSQTPPNQMCLDGSLWVEDGIPYFIYCHEWAETEDGTIDYAPLTDDLSALAGEPKTMFTAKSLSWVKSMKELGLKYHGYVTDGNFIYHTKTDELIMIWSTFGPEGYALIQARSESGKIAGPWIQIEPALFTKDGGHGMIFKTFEGQLVITLHQPNGGEQERPRLFKLQDNGNHLTLAGPFTP</sequence>
<evidence type="ECO:0000256" key="2">
    <source>
        <dbReference type="ARBA" id="ARBA00009865"/>
    </source>
</evidence>
<dbReference type="PANTHER" id="PTHR43301">
    <property type="entry name" value="ARABINAN ENDO-1,5-ALPHA-L-ARABINOSIDASE"/>
    <property type="match status" value="1"/>
</dbReference>
<evidence type="ECO:0000256" key="3">
    <source>
        <dbReference type="ARBA" id="ARBA00022801"/>
    </source>
</evidence>
<keyword evidence="8" id="KW-1185">Reference proteome</keyword>
<gene>
    <name evidence="7" type="ORF">JIN87_20780</name>
</gene>
<evidence type="ECO:0000313" key="8">
    <source>
        <dbReference type="Proteomes" id="UP000617628"/>
    </source>
</evidence>
<reference evidence="7" key="1">
    <citation type="submission" date="2021-01" db="EMBL/GenBank/DDBJ databases">
        <title>Modified the classification status of verrucomicrobia.</title>
        <authorList>
            <person name="Feng X."/>
        </authorList>
    </citation>
    <scope>NUCLEOTIDE SEQUENCE</scope>
    <source>
        <strain evidence="7">KCTC 13126</strain>
    </source>
</reference>
<evidence type="ECO:0000256" key="1">
    <source>
        <dbReference type="ARBA" id="ARBA00004834"/>
    </source>
</evidence>
<keyword evidence="3 5" id="KW-0378">Hydrolase</keyword>
<dbReference type="CDD" id="cd08981">
    <property type="entry name" value="GH43_Bt1873-like"/>
    <property type="match status" value="1"/>
</dbReference>
<dbReference type="Pfam" id="PF04616">
    <property type="entry name" value="Glyco_hydro_43"/>
    <property type="match status" value="1"/>
</dbReference>
<comment type="similarity">
    <text evidence="2 5">Belongs to the glycosyl hydrolase 43 family.</text>
</comment>
<dbReference type="AlphaFoldDB" id="A0A934VST0"/>
<keyword evidence="6" id="KW-0732">Signal</keyword>
<accession>A0A934VST0</accession>
<feature type="chain" id="PRO_5037896143" evidence="6">
    <location>
        <begin position="20"/>
        <end position="332"/>
    </location>
</feature>
<proteinExistence type="inferred from homology"/>
<feature type="signal peptide" evidence="6">
    <location>
        <begin position="1"/>
        <end position="19"/>
    </location>
</feature>
<evidence type="ECO:0000256" key="6">
    <source>
        <dbReference type="SAM" id="SignalP"/>
    </source>
</evidence>
<dbReference type="RefSeq" id="WP_200357548.1">
    <property type="nucleotide sequence ID" value="NZ_JAENIL010000045.1"/>
</dbReference>
<organism evidence="7 8">
    <name type="scientific">Pelagicoccus mobilis</name>
    <dbReference type="NCBI Taxonomy" id="415221"/>
    <lineage>
        <taxon>Bacteria</taxon>
        <taxon>Pseudomonadati</taxon>
        <taxon>Verrucomicrobiota</taxon>
        <taxon>Opitutia</taxon>
        <taxon>Puniceicoccales</taxon>
        <taxon>Pelagicoccaceae</taxon>
        <taxon>Pelagicoccus</taxon>
    </lineage>
</organism>
<evidence type="ECO:0000256" key="4">
    <source>
        <dbReference type="ARBA" id="ARBA00023295"/>
    </source>
</evidence>
<dbReference type="EMBL" id="JAENIL010000045">
    <property type="protein sequence ID" value="MBK1879335.1"/>
    <property type="molecule type" value="Genomic_DNA"/>
</dbReference>
<dbReference type="Gene3D" id="2.115.10.20">
    <property type="entry name" value="Glycosyl hydrolase domain, family 43"/>
    <property type="match status" value="1"/>
</dbReference>
<protein>
    <submittedName>
        <fullName evidence="7">Family 43 glycosylhydrolase</fullName>
    </submittedName>
</protein>
<comment type="caution">
    <text evidence="7">The sequence shown here is derived from an EMBL/GenBank/DDBJ whole genome shotgun (WGS) entry which is preliminary data.</text>
</comment>
<dbReference type="GO" id="GO:0004553">
    <property type="term" value="F:hydrolase activity, hydrolyzing O-glycosyl compounds"/>
    <property type="evidence" value="ECO:0007669"/>
    <property type="project" value="InterPro"/>
</dbReference>
<keyword evidence="4 5" id="KW-0326">Glycosidase</keyword>
<dbReference type="Proteomes" id="UP000617628">
    <property type="component" value="Unassembled WGS sequence"/>
</dbReference>
<dbReference type="SUPFAM" id="SSF75005">
    <property type="entry name" value="Arabinanase/levansucrase/invertase"/>
    <property type="match status" value="1"/>
</dbReference>
<dbReference type="InterPro" id="IPR050727">
    <property type="entry name" value="GH43_arabinanases"/>
</dbReference>
<evidence type="ECO:0000313" key="7">
    <source>
        <dbReference type="EMBL" id="MBK1879335.1"/>
    </source>
</evidence>
<dbReference type="InterPro" id="IPR023296">
    <property type="entry name" value="Glyco_hydro_beta-prop_sf"/>
</dbReference>
<dbReference type="PANTHER" id="PTHR43301:SF3">
    <property type="entry name" value="ARABINAN ENDO-1,5-ALPHA-L-ARABINOSIDASE A-RELATED"/>
    <property type="match status" value="1"/>
</dbReference>
<evidence type="ECO:0000256" key="5">
    <source>
        <dbReference type="RuleBase" id="RU361187"/>
    </source>
</evidence>
<dbReference type="GO" id="GO:0005975">
    <property type="term" value="P:carbohydrate metabolic process"/>
    <property type="evidence" value="ECO:0007669"/>
    <property type="project" value="InterPro"/>
</dbReference>